<accession>A0A3A4K871</accession>
<gene>
    <name evidence="3" type="ORF">D5S18_21560</name>
</gene>
<dbReference type="GO" id="GO:0005829">
    <property type="term" value="C:cytosol"/>
    <property type="evidence" value="ECO:0007669"/>
    <property type="project" value="TreeGrafter"/>
</dbReference>
<comment type="caution">
    <text evidence="3">The sequence shown here is derived from an EMBL/GenBank/DDBJ whole genome shotgun (WGS) entry which is preliminary data.</text>
</comment>
<evidence type="ECO:0000256" key="1">
    <source>
        <dbReference type="ARBA" id="ARBA00023125"/>
    </source>
</evidence>
<comment type="cofactor">
    <cofactor evidence="2">
        <name>[2Fe-2S] cluster</name>
        <dbReference type="ChEBI" id="CHEBI:190135"/>
    </cofactor>
</comment>
<dbReference type="Pfam" id="PF02082">
    <property type="entry name" value="Rrf2"/>
    <property type="match status" value="1"/>
</dbReference>
<name>A0A3A4K871_9NOCA</name>
<dbReference type="Gene3D" id="1.10.10.10">
    <property type="entry name" value="Winged helix-like DNA-binding domain superfamily/Winged helix DNA-binding domain"/>
    <property type="match status" value="1"/>
</dbReference>
<dbReference type="PANTHER" id="PTHR33221:SF4">
    <property type="entry name" value="HTH-TYPE TRANSCRIPTIONAL REPRESSOR NSRR"/>
    <property type="match status" value="1"/>
</dbReference>
<evidence type="ECO:0000313" key="3">
    <source>
        <dbReference type="EMBL" id="RJO73752.1"/>
    </source>
</evidence>
<dbReference type="SUPFAM" id="SSF46785">
    <property type="entry name" value="Winged helix' DNA-binding domain"/>
    <property type="match status" value="1"/>
</dbReference>
<dbReference type="OrthoDB" id="9795923at2"/>
<proteinExistence type="predicted"/>
<dbReference type="Proteomes" id="UP000266677">
    <property type="component" value="Unassembled WGS sequence"/>
</dbReference>
<evidence type="ECO:0000313" key="4">
    <source>
        <dbReference type="Proteomes" id="UP000266677"/>
    </source>
</evidence>
<dbReference type="InterPro" id="IPR000944">
    <property type="entry name" value="Tscrpt_reg_Rrf2"/>
</dbReference>
<keyword evidence="1" id="KW-0238">DNA-binding</keyword>
<organism evidence="3 4">
    <name type="scientific">Nocardia panacis</name>
    <dbReference type="NCBI Taxonomy" id="2340916"/>
    <lineage>
        <taxon>Bacteria</taxon>
        <taxon>Bacillati</taxon>
        <taxon>Actinomycetota</taxon>
        <taxon>Actinomycetes</taxon>
        <taxon>Mycobacteriales</taxon>
        <taxon>Nocardiaceae</taxon>
        <taxon>Nocardia</taxon>
    </lineage>
</organism>
<dbReference type="PROSITE" id="PS51197">
    <property type="entry name" value="HTH_RRF2_2"/>
    <property type="match status" value="1"/>
</dbReference>
<dbReference type="PANTHER" id="PTHR33221">
    <property type="entry name" value="WINGED HELIX-TURN-HELIX TRANSCRIPTIONAL REGULATOR, RRF2 FAMILY"/>
    <property type="match status" value="1"/>
</dbReference>
<dbReference type="RefSeq" id="WP_120042828.1">
    <property type="nucleotide sequence ID" value="NZ_QZFU01000023.1"/>
</dbReference>
<dbReference type="EMBL" id="QZFU01000023">
    <property type="protein sequence ID" value="RJO73752.1"/>
    <property type="molecule type" value="Genomic_DNA"/>
</dbReference>
<dbReference type="NCBIfam" id="TIGR00738">
    <property type="entry name" value="rrf2_super"/>
    <property type="match status" value="1"/>
</dbReference>
<dbReference type="GO" id="GO:0003677">
    <property type="term" value="F:DNA binding"/>
    <property type="evidence" value="ECO:0007669"/>
    <property type="project" value="UniProtKB-KW"/>
</dbReference>
<protein>
    <submittedName>
        <fullName evidence="3">Rrf2 family transcriptional regulator</fullName>
    </submittedName>
</protein>
<dbReference type="AlphaFoldDB" id="A0A3A4K871"/>
<dbReference type="InterPro" id="IPR036390">
    <property type="entry name" value="WH_DNA-bd_sf"/>
</dbReference>
<dbReference type="InterPro" id="IPR036388">
    <property type="entry name" value="WH-like_DNA-bd_sf"/>
</dbReference>
<sequence length="150" mass="16417">MQLSRFTDLGLRAMMRLAVSEAAEARVTTRLIARQVDASEHHIAKAVTRLVELGLVRSHRGRTGGLFITPAGRAISVGRLVRELERDREVVACTGIRPCPLVAACRLRLALADAQEAFYRELDRYTLEDLVSGPAIGLLHVLAPPRAVAN</sequence>
<keyword evidence="4" id="KW-1185">Reference proteome</keyword>
<dbReference type="GO" id="GO:0003700">
    <property type="term" value="F:DNA-binding transcription factor activity"/>
    <property type="evidence" value="ECO:0007669"/>
    <property type="project" value="TreeGrafter"/>
</dbReference>
<reference evidence="3 4" key="1">
    <citation type="submission" date="2018-09" db="EMBL/GenBank/DDBJ databases">
        <title>YIM PH21274 draft genome.</title>
        <authorList>
            <person name="Miao C."/>
        </authorList>
    </citation>
    <scope>NUCLEOTIDE SEQUENCE [LARGE SCALE GENOMIC DNA]</scope>
    <source>
        <strain evidence="3 4">YIM PH 21724</strain>
    </source>
</reference>
<evidence type="ECO:0000256" key="2">
    <source>
        <dbReference type="ARBA" id="ARBA00034078"/>
    </source>
</evidence>